<organism evidence="2 3">
    <name type="scientific">Chitinophaga tropicalis</name>
    <dbReference type="NCBI Taxonomy" id="2683588"/>
    <lineage>
        <taxon>Bacteria</taxon>
        <taxon>Pseudomonadati</taxon>
        <taxon>Bacteroidota</taxon>
        <taxon>Chitinophagia</taxon>
        <taxon>Chitinophagales</taxon>
        <taxon>Chitinophagaceae</taxon>
        <taxon>Chitinophaga</taxon>
    </lineage>
</organism>
<gene>
    <name evidence="2" type="ORF">GO493_00020</name>
</gene>
<keyword evidence="3" id="KW-1185">Reference proteome</keyword>
<accession>A0A7K1TX12</accession>
<comment type="caution">
    <text evidence="2">The sequence shown here is derived from an EMBL/GenBank/DDBJ whole genome shotgun (WGS) entry which is preliminary data.</text>
</comment>
<dbReference type="EMBL" id="WRXN01000001">
    <property type="protein sequence ID" value="MVT06626.1"/>
    <property type="molecule type" value="Genomic_DNA"/>
</dbReference>
<feature type="signal peptide" evidence="1">
    <location>
        <begin position="1"/>
        <end position="19"/>
    </location>
</feature>
<evidence type="ECO:0000313" key="2">
    <source>
        <dbReference type="EMBL" id="MVT06626.1"/>
    </source>
</evidence>
<protein>
    <recommendedName>
        <fullName evidence="4">YD repeat-containing protein</fullName>
    </recommendedName>
</protein>
<evidence type="ECO:0000256" key="1">
    <source>
        <dbReference type="SAM" id="SignalP"/>
    </source>
</evidence>
<dbReference type="Proteomes" id="UP000461730">
    <property type="component" value="Unassembled WGS sequence"/>
</dbReference>
<evidence type="ECO:0008006" key="4">
    <source>
        <dbReference type="Google" id="ProtNLM"/>
    </source>
</evidence>
<sequence>MNRLILCALLCFCFLSLSAQNDLGSIGPTRVIAPNPEAAKLASYGKYDISYYTGKPDINIPLYTIQTSDLSLPVSLVYESTGLRTDDLASWAGTGWILNGVGSITRVVVGMPDDYSGGYLTQSIPYTGAISQDYYYAAAYTHTKDTEPDRYYFNFNGHSGEFTFDTSKNVFQIPLSGVRIRRAGADFEITDEEGIIYEFKTREMTAMMINSDVDYLPQSISTWWLTRITSADKSDGINFYYSQDPYEKEDKPNYSAAYGPKYTLGSTSSGASTISLTGNVLDYSSSVMNREYSPFRVDSITFNNGKLVFNRIKDRLDGGSSRLGSIDVYALANNVYQKRRSFNLLHSNFQYTGTYYNNLVLYSQYTGRYRLKLTGLEERKGDGTLNGTYNFEYDEAQQVGYRGTLQQDYWGFYNGATINDAKQTLIPTQNTPDYAYTVGGADREPNADYMKAGILKKIIYPTGGYTVFNWEPHKYLASGTTTVDHSSTCIAFGNNSSNDPHPTQTINLTIPVNDPSAKITVNISTYPHPSNPQYDNPDYQTMEENTRPNVSLTNASTGQVLYSNVNNNPQGSVNAITNISLPAGNYILTSNCYANSTNAYASIAVQWHTEEDVEVIKVAGGLRIADISSYDPDNKQLTKESYRYGANETGYGKLSIYPAYMNTLTYTKNFKFSYLSTLGVGCNYGVTSRTLYKSEPVATMSLASGSSVTYTVVTKYVGDPQTNAGKSIYYYRDIAELDIQRFPTGQTGEYMVTKYGWRRPVISKEENYKKVASGYQLVKSTENEYTELGTNIFPVIKLGFKYENVSLGCFGPGIDDYYAATYYIQTAKTQLTSSKVKDYDAGGTLFLETQKTFTYDSKYRSFPVDQTLVNSKGETKKTTTRYPFDKSTIVGLSTAKTIVLDTMVARNILAPPIQQDNYVNTNLVLRKTDTYKIWDAAKNVVKADTTYLQLLTNSREPRVVYDNYDAKGNILQQSKNYDAKEVYVWGYNYQYPVAKVLGSDYNTVISLLDTSIIQHPASDAQLRTELNKLRVAASMKNTQVSTYTYLPAVGMTSVTDPAGRTLYYEYDSMQRLRITRDQNGNIIQQTDYQYKTALTN</sequence>
<keyword evidence="1" id="KW-0732">Signal</keyword>
<evidence type="ECO:0000313" key="3">
    <source>
        <dbReference type="Proteomes" id="UP000461730"/>
    </source>
</evidence>
<name>A0A7K1TX12_9BACT</name>
<feature type="chain" id="PRO_5029913020" description="YD repeat-containing protein" evidence="1">
    <location>
        <begin position="20"/>
        <end position="1096"/>
    </location>
</feature>
<dbReference type="AlphaFoldDB" id="A0A7K1TX12"/>
<reference evidence="2 3" key="1">
    <citation type="submission" date="2019-12" db="EMBL/GenBank/DDBJ databases">
        <title>Chitinophaga sp. strain ysch24 (GDMCC 1.1355), whole genome shotgun sequence.</title>
        <authorList>
            <person name="Zhang X."/>
        </authorList>
    </citation>
    <scope>NUCLEOTIDE SEQUENCE [LARGE SCALE GENOMIC DNA]</scope>
    <source>
        <strain evidence="3">ysch24</strain>
    </source>
</reference>
<dbReference type="RefSeq" id="WP_157304023.1">
    <property type="nucleotide sequence ID" value="NZ_WRXN01000001.1"/>
</dbReference>
<proteinExistence type="predicted"/>